<dbReference type="Gene3D" id="3.40.190.290">
    <property type="match status" value="1"/>
</dbReference>
<evidence type="ECO:0000256" key="1">
    <source>
        <dbReference type="ARBA" id="ARBA00009437"/>
    </source>
</evidence>
<feature type="domain" description="HTH lysR-type" evidence="5">
    <location>
        <begin position="1"/>
        <end position="59"/>
    </location>
</feature>
<dbReference type="Proteomes" id="UP000236743">
    <property type="component" value="Unassembled WGS sequence"/>
</dbReference>
<reference evidence="6 7" key="1">
    <citation type="submission" date="2016-10" db="EMBL/GenBank/DDBJ databases">
        <authorList>
            <person name="de Groot N.N."/>
        </authorList>
    </citation>
    <scope>NUCLEOTIDE SEQUENCE [LARGE SCALE GENOMIC DNA]</scope>
    <source>
        <strain evidence="6 7">DSM 26656</strain>
    </source>
</reference>
<evidence type="ECO:0000313" key="7">
    <source>
        <dbReference type="Proteomes" id="UP000236743"/>
    </source>
</evidence>
<dbReference type="PRINTS" id="PR00039">
    <property type="entry name" value="HTHLYSR"/>
</dbReference>
<dbReference type="EMBL" id="FNUY01000008">
    <property type="protein sequence ID" value="SEG66100.1"/>
    <property type="molecule type" value="Genomic_DNA"/>
</dbReference>
<name>A0A1H6BZH3_9HYPH</name>
<dbReference type="AlphaFoldDB" id="A0A1H6BZH3"/>
<evidence type="ECO:0000313" key="6">
    <source>
        <dbReference type="EMBL" id="SEG66100.1"/>
    </source>
</evidence>
<dbReference type="InterPro" id="IPR005119">
    <property type="entry name" value="LysR_subst-bd"/>
</dbReference>
<dbReference type="SUPFAM" id="SSF46785">
    <property type="entry name" value="Winged helix' DNA-binding domain"/>
    <property type="match status" value="1"/>
</dbReference>
<dbReference type="Pfam" id="PF00126">
    <property type="entry name" value="HTH_1"/>
    <property type="match status" value="1"/>
</dbReference>
<keyword evidence="7" id="KW-1185">Reference proteome</keyword>
<sequence>MASVAQLRAFHSVATAGGYSQAAREMAASQSALSGQVRQLEAISGVVLFERGPRGVTLTADGEALYQVTSRLFSALSEASQMLKSPAAEGGRLRLASDGAAHSLPILEALRRRRPKLVFSIQLHNSDNVIEQVVHYRADVGITAQLPKDSRFHVQPLTTMAVGVFMPADHPWAEREILNVRDLQGMPFVLRERGSRTREVFEQILADHGVTLGDIMEVSTRDGVRETVAAGFGMGAVADLEFGFDTRLRFLLLADARTVINEYVVCLAERRRVPMIADFFRCADDAYASRQPPEIVVTGFSSGSCARAGLRSA</sequence>
<proteinExistence type="inferred from homology"/>
<organism evidence="6 7">
    <name type="scientific">Bosea lathyri</name>
    <dbReference type="NCBI Taxonomy" id="1036778"/>
    <lineage>
        <taxon>Bacteria</taxon>
        <taxon>Pseudomonadati</taxon>
        <taxon>Pseudomonadota</taxon>
        <taxon>Alphaproteobacteria</taxon>
        <taxon>Hyphomicrobiales</taxon>
        <taxon>Boseaceae</taxon>
        <taxon>Bosea</taxon>
    </lineage>
</organism>
<dbReference type="CDD" id="cd05466">
    <property type="entry name" value="PBP2_LTTR_substrate"/>
    <property type="match status" value="1"/>
</dbReference>
<keyword evidence="4" id="KW-0804">Transcription</keyword>
<comment type="similarity">
    <text evidence="1">Belongs to the LysR transcriptional regulatory family.</text>
</comment>
<dbReference type="RefSeq" id="WP_103874183.1">
    <property type="nucleotide sequence ID" value="NZ_FNUY01000008.1"/>
</dbReference>
<keyword evidence="3" id="KW-0238">DNA-binding</keyword>
<dbReference type="SUPFAM" id="SSF53850">
    <property type="entry name" value="Periplasmic binding protein-like II"/>
    <property type="match status" value="1"/>
</dbReference>
<dbReference type="InterPro" id="IPR000847">
    <property type="entry name" value="LysR_HTH_N"/>
</dbReference>
<evidence type="ECO:0000256" key="2">
    <source>
        <dbReference type="ARBA" id="ARBA00023015"/>
    </source>
</evidence>
<evidence type="ECO:0000259" key="5">
    <source>
        <dbReference type="PROSITE" id="PS50931"/>
    </source>
</evidence>
<dbReference type="OrthoDB" id="9803735at2"/>
<dbReference type="GO" id="GO:0003700">
    <property type="term" value="F:DNA-binding transcription factor activity"/>
    <property type="evidence" value="ECO:0007669"/>
    <property type="project" value="InterPro"/>
</dbReference>
<keyword evidence="2" id="KW-0805">Transcription regulation</keyword>
<evidence type="ECO:0000256" key="4">
    <source>
        <dbReference type="ARBA" id="ARBA00023163"/>
    </source>
</evidence>
<dbReference type="GO" id="GO:0000976">
    <property type="term" value="F:transcription cis-regulatory region binding"/>
    <property type="evidence" value="ECO:0007669"/>
    <property type="project" value="TreeGrafter"/>
</dbReference>
<dbReference type="InterPro" id="IPR036388">
    <property type="entry name" value="WH-like_DNA-bd_sf"/>
</dbReference>
<protein>
    <submittedName>
        <fullName evidence="6">Transcriptional regulator, LysR family</fullName>
    </submittedName>
</protein>
<dbReference type="PROSITE" id="PS50931">
    <property type="entry name" value="HTH_LYSR"/>
    <property type="match status" value="1"/>
</dbReference>
<dbReference type="Pfam" id="PF03466">
    <property type="entry name" value="LysR_substrate"/>
    <property type="match status" value="1"/>
</dbReference>
<dbReference type="PANTHER" id="PTHR30126:SF94">
    <property type="entry name" value="LYSR FAMILY TRANSCRIPTIONAL REGULATOR"/>
    <property type="match status" value="1"/>
</dbReference>
<dbReference type="InterPro" id="IPR036390">
    <property type="entry name" value="WH_DNA-bd_sf"/>
</dbReference>
<evidence type="ECO:0000256" key="3">
    <source>
        <dbReference type="ARBA" id="ARBA00023125"/>
    </source>
</evidence>
<dbReference type="PANTHER" id="PTHR30126">
    <property type="entry name" value="HTH-TYPE TRANSCRIPTIONAL REGULATOR"/>
    <property type="match status" value="1"/>
</dbReference>
<dbReference type="Gene3D" id="1.10.10.10">
    <property type="entry name" value="Winged helix-like DNA-binding domain superfamily/Winged helix DNA-binding domain"/>
    <property type="match status" value="1"/>
</dbReference>
<accession>A0A1H6BZH3</accession>
<gene>
    <name evidence="6" type="ORF">SAMN04488115_108237</name>
</gene>